<dbReference type="PROSITE" id="PS51257">
    <property type="entry name" value="PROKAR_LIPOPROTEIN"/>
    <property type="match status" value="1"/>
</dbReference>
<comment type="caution">
    <text evidence="2">The sequence shown here is derived from an EMBL/GenBank/DDBJ whole genome shotgun (WGS) entry which is preliminary data.</text>
</comment>
<evidence type="ECO:0000313" key="3">
    <source>
        <dbReference type="Proteomes" id="UP000195950"/>
    </source>
</evidence>
<keyword evidence="1" id="KW-0732">Signal</keyword>
<feature type="chain" id="PRO_5013073834" evidence="1">
    <location>
        <begin position="18"/>
        <end position="578"/>
    </location>
</feature>
<sequence>MVRIYTLLYIYTFFALGAFCSCDPEAIDDGRDMRPIEGTYVIDYTFEGTRTSTRSIHQDQPANQRISSLTYLLYGIDGESKESMLLKRREIPDISKDTKWPLKRETMTWGQREALKDTLEQGMDYKVVFVANIDSSIVKWTADGTPNGTLWCPLREAERFSTAYLQLPARPFTDSDMFYLFTTSVNSADKGADRDHPYNCPVLLQRVVTRTDFFTERLPEWDMTIKDTEGKVVIPDTVKTYFQPTLIPLYSKLIMGGTDAHILHSAKGSTTNLLKKMEEAFSAEQKKWTPTDPSKTDSAKTAAKYEKYAGGMLTISRNLDQDPTPIISVLSSKNVIPLVRSLLETSLRNDSIQTLWKQSWRMDADHKTPTMRAEVVYDSGSGVDRIFLDRTAKAGLSTSARMQVDTTYISELQGFSHRFEGFSLISYGLPGQNKIMAINWYASDGTTPDHTLTQPLQTNQGGNEWYQVTYRPIHSLDCLGNANPISVEMVCDINTLLPLREMLPKVGEGTPAWTDEEVVALRAAMIGLLKTDVFKAYKYTAPAGDGTGETITLPVGVPDLSADDALQINSEWKVEKHR</sequence>
<proteinExistence type="predicted"/>
<reference evidence="3" key="1">
    <citation type="submission" date="2017-04" db="EMBL/GenBank/DDBJ databases">
        <title>Function of individual gut microbiota members based on whole genome sequencing of pure cultures obtained from chicken caecum.</title>
        <authorList>
            <person name="Medvecky M."/>
            <person name="Cejkova D."/>
            <person name="Polansky O."/>
            <person name="Karasova D."/>
            <person name="Kubasova T."/>
            <person name="Cizek A."/>
            <person name="Rychlik I."/>
        </authorList>
    </citation>
    <scope>NUCLEOTIDE SEQUENCE [LARGE SCALE GENOMIC DNA]</scope>
    <source>
        <strain evidence="3">An199</strain>
    </source>
</reference>
<name>A0A1Y4IJ52_PARDI</name>
<dbReference type="RefSeq" id="WP_087345262.1">
    <property type="nucleotide sequence ID" value="NZ_NFJX01000012.1"/>
</dbReference>
<feature type="signal peptide" evidence="1">
    <location>
        <begin position="1"/>
        <end position="17"/>
    </location>
</feature>
<dbReference type="AlphaFoldDB" id="A0A1Y4IJ52"/>
<gene>
    <name evidence="2" type="ORF">B5F32_13385</name>
</gene>
<evidence type="ECO:0000256" key="1">
    <source>
        <dbReference type="SAM" id="SignalP"/>
    </source>
</evidence>
<evidence type="ECO:0000313" key="2">
    <source>
        <dbReference type="EMBL" id="OUP17671.1"/>
    </source>
</evidence>
<dbReference type="EMBL" id="NFJX01000012">
    <property type="protein sequence ID" value="OUP17671.1"/>
    <property type="molecule type" value="Genomic_DNA"/>
</dbReference>
<dbReference type="Proteomes" id="UP000195950">
    <property type="component" value="Unassembled WGS sequence"/>
</dbReference>
<accession>A0A1Y4IJ52</accession>
<organism evidence="2 3">
    <name type="scientific">Parabacteroides distasonis</name>
    <dbReference type="NCBI Taxonomy" id="823"/>
    <lineage>
        <taxon>Bacteria</taxon>
        <taxon>Pseudomonadati</taxon>
        <taxon>Bacteroidota</taxon>
        <taxon>Bacteroidia</taxon>
        <taxon>Bacteroidales</taxon>
        <taxon>Tannerellaceae</taxon>
        <taxon>Parabacteroides</taxon>
    </lineage>
</organism>
<protein>
    <submittedName>
        <fullName evidence="2">Uncharacterized protein</fullName>
    </submittedName>
</protein>